<evidence type="ECO:0008006" key="6">
    <source>
        <dbReference type="Google" id="ProtNLM"/>
    </source>
</evidence>
<dbReference type="Proteomes" id="UP001141434">
    <property type="component" value="Unassembled WGS sequence"/>
</dbReference>
<reference evidence="4" key="1">
    <citation type="submission" date="2022-11" db="EMBL/GenBank/DDBJ databases">
        <authorList>
            <person name="Petersen C."/>
        </authorList>
    </citation>
    <scope>NUCLEOTIDE SEQUENCE</scope>
    <source>
        <strain evidence="4">IBT 34128</strain>
    </source>
</reference>
<keyword evidence="3" id="KW-0175">Coiled coil</keyword>
<evidence type="ECO:0000256" key="3">
    <source>
        <dbReference type="SAM" id="Coils"/>
    </source>
</evidence>
<dbReference type="Pfam" id="PF01237">
    <property type="entry name" value="Oxysterol_BP"/>
    <property type="match status" value="1"/>
</dbReference>
<feature type="coiled-coil region" evidence="3">
    <location>
        <begin position="338"/>
        <end position="365"/>
    </location>
</feature>
<dbReference type="SUPFAM" id="SSF144000">
    <property type="entry name" value="Oxysterol-binding protein-like"/>
    <property type="match status" value="1"/>
</dbReference>
<dbReference type="EMBL" id="JAPMSZ010000001">
    <property type="protein sequence ID" value="KAJ5114605.1"/>
    <property type="molecule type" value="Genomic_DNA"/>
</dbReference>
<dbReference type="InterPro" id="IPR037239">
    <property type="entry name" value="OSBP_sf"/>
</dbReference>
<dbReference type="InterPro" id="IPR000648">
    <property type="entry name" value="Oxysterol-bd"/>
</dbReference>
<dbReference type="GeneID" id="81390116"/>
<dbReference type="PANTHER" id="PTHR10972:SF212">
    <property type="entry name" value="OXYSTEROL-BINDING PROTEIN-LIKE PROTEIN 1"/>
    <property type="match status" value="1"/>
</dbReference>
<protein>
    <recommendedName>
        <fullName evidence="6">Oxysterol-binding protein</fullName>
    </recommendedName>
</protein>
<dbReference type="GO" id="GO:0005829">
    <property type="term" value="C:cytosol"/>
    <property type="evidence" value="ECO:0007669"/>
    <property type="project" value="TreeGrafter"/>
</dbReference>
<keyword evidence="5" id="KW-1185">Reference proteome</keyword>
<dbReference type="GO" id="GO:0032934">
    <property type="term" value="F:sterol binding"/>
    <property type="evidence" value="ECO:0007669"/>
    <property type="project" value="TreeGrafter"/>
</dbReference>
<dbReference type="InterPro" id="IPR018494">
    <property type="entry name" value="Oxysterol-bd_CS"/>
</dbReference>
<dbReference type="PROSITE" id="PS01013">
    <property type="entry name" value="OSBP"/>
    <property type="match status" value="1"/>
</dbReference>
<dbReference type="Gene3D" id="3.30.70.3490">
    <property type="match status" value="1"/>
</dbReference>
<name>A0A9W9GAU5_9EURO</name>
<reference evidence="4" key="2">
    <citation type="journal article" date="2023" name="IMA Fungus">
        <title>Comparative genomic study of the Penicillium genus elucidates a diverse pangenome and 15 lateral gene transfer events.</title>
        <authorList>
            <person name="Petersen C."/>
            <person name="Sorensen T."/>
            <person name="Nielsen M.R."/>
            <person name="Sondergaard T.E."/>
            <person name="Sorensen J.L."/>
            <person name="Fitzpatrick D.A."/>
            <person name="Frisvad J.C."/>
            <person name="Nielsen K.L."/>
        </authorList>
    </citation>
    <scope>NUCLEOTIDE SEQUENCE</scope>
    <source>
        <strain evidence="4">IBT 34128</strain>
    </source>
</reference>
<dbReference type="GO" id="GO:0016020">
    <property type="term" value="C:membrane"/>
    <property type="evidence" value="ECO:0007669"/>
    <property type="project" value="TreeGrafter"/>
</dbReference>
<dbReference type="OrthoDB" id="48057at2759"/>
<evidence type="ECO:0000256" key="1">
    <source>
        <dbReference type="ARBA" id="ARBA00008842"/>
    </source>
</evidence>
<dbReference type="RefSeq" id="XP_056515798.1">
    <property type="nucleotide sequence ID" value="XM_056650948.1"/>
</dbReference>
<evidence type="ECO:0000256" key="2">
    <source>
        <dbReference type="RuleBase" id="RU003844"/>
    </source>
</evidence>
<comment type="similarity">
    <text evidence="1 2">Belongs to the OSBP family.</text>
</comment>
<gene>
    <name evidence="4" type="ORF">NUU61_000364</name>
</gene>
<dbReference type="Gene3D" id="2.40.160.120">
    <property type="match status" value="1"/>
</dbReference>
<sequence length="413" mass="46362">MSAPVAEKAPDDSSKLKTFLSILRKGQVRGRHRYCFGSLLIAGATTGTPTEFGGVQEYWNYLDRPETFASIGKSDDELGRMLEVLRFWFTKDLKYIKGKPCKPYNSTLGEFFRCSWEVPYTVPEDSNLPGVDASVSTVGDADEKVKICYLTEQTSHHPPVSAFYIDCPQRGGFGAIRVSPGQHNLGIFVNIEKRDNEEYQLTHPDAHLGGLLRGALAITVSDACYITCPKTGMKAILQYLEEGWIGRSQNKVEGTIFRYNPDQDTTTRLKDVPEGDVIARISGSWHGKIYYTLAGTKEPRLLIDITPLHPVAKDLPPSEDQLSNESLKFWSEVTTAIVEKQFNEATKLKQDIEERQRQRATERKENKMEWKPRFFTGALTPLGKPELTEEGQKALQGIRSESFALEESIEQGA</sequence>
<comment type="caution">
    <text evidence="4">The sequence shown here is derived from an EMBL/GenBank/DDBJ whole genome shotgun (WGS) entry which is preliminary data.</text>
</comment>
<accession>A0A9W9GAU5</accession>
<proteinExistence type="inferred from homology"/>
<organism evidence="4 5">
    <name type="scientific">Penicillium alfredii</name>
    <dbReference type="NCBI Taxonomy" id="1506179"/>
    <lineage>
        <taxon>Eukaryota</taxon>
        <taxon>Fungi</taxon>
        <taxon>Dikarya</taxon>
        <taxon>Ascomycota</taxon>
        <taxon>Pezizomycotina</taxon>
        <taxon>Eurotiomycetes</taxon>
        <taxon>Eurotiomycetidae</taxon>
        <taxon>Eurotiales</taxon>
        <taxon>Aspergillaceae</taxon>
        <taxon>Penicillium</taxon>
    </lineage>
</organism>
<dbReference type="AlphaFoldDB" id="A0A9W9GAU5"/>
<evidence type="ECO:0000313" key="5">
    <source>
        <dbReference type="Proteomes" id="UP001141434"/>
    </source>
</evidence>
<dbReference type="PANTHER" id="PTHR10972">
    <property type="entry name" value="OXYSTEROL-BINDING PROTEIN-RELATED"/>
    <property type="match status" value="1"/>
</dbReference>
<evidence type="ECO:0000313" key="4">
    <source>
        <dbReference type="EMBL" id="KAJ5114605.1"/>
    </source>
</evidence>